<protein>
    <submittedName>
        <fullName evidence="2">Uncharacterized protein</fullName>
    </submittedName>
</protein>
<dbReference type="AlphaFoldDB" id="A0A8S9N0D8"/>
<evidence type="ECO:0000313" key="3">
    <source>
        <dbReference type="Proteomes" id="UP000712600"/>
    </source>
</evidence>
<dbReference type="Proteomes" id="UP000712600">
    <property type="component" value="Unassembled WGS sequence"/>
</dbReference>
<organism evidence="2 3">
    <name type="scientific">Brassica cretica</name>
    <name type="common">Mustard</name>
    <dbReference type="NCBI Taxonomy" id="69181"/>
    <lineage>
        <taxon>Eukaryota</taxon>
        <taxon>Viridiplantae</taxon>
        <taxon>Streptophyta</taxon>
        <taxon>Embryophyta</taxon>
        <taxon>Tracheophyta</taxon>
        <taxon>Spermatophyta</taxon>
        <taxon>Magnoliopsida</taxon>
        <taxon>eudicotyledons</taxon>
        <taxon>Gunneridae</taxon>
        <taxon>Pentapetalae</taxon>
        <taxon>rosids</taxon>
        <taxon>malvids</taxon>
        <taxon>Brassicales</taxon>
        <taxon>Brassicaceae</taxon>
        <taxon>Brassiceae</taxon>
        <taxon>Brassica</taxon>
    </lineage>
</organism>
<feature type="region of interest" description="Disordered" evidence="1">
    <location>
        <begin position="1"/>
        <end position="36"/>
    </location>
</feature>
<reference evidence="2" key="1">
    <citation type="submission" date="2019-12" db="EMBL/GenBank/DDBJ databases">
        <title>Genome sequencing and annotation of Brassica cretica.</title>
        <authorList>
            <person name="Studholme D.J."/>
            <person name="Sarris P."/>
        </authorList>
    </citation>
    <scope>NUCLEOTIDE SEQUENCE</scope>
    <source>
        <strain evidence="2">PFS-109/04</strain>
        <tissue evidence="2">Leaf</tissue>
    </source>
</reference>
<accession>A0A8S9N0D8</accession>
<evidence type="ECO:0000256" key="1">
    <source>
        <dbReference type="SAM" id="MobiDB-lite"/>
    </source>
</evidence>
<gene>
    <name evidence="2" type="ORF">F2Q69_00057498</name>
</gene>
<dbReference type="EMBL" id="QGKX02002183">
    <property type="protein sequence ID" value="KAF3488836.1"/>
    <property type="molecule type" value="Genomic_DNA"/>
</dbReference>
<sequence length="77" mass="8817">MSNADMDLSKNSRPRKQQQKVHMLNVPLTDQKGKKGQRKGVRMFDCWLKRHALAAIPWLTSKVFFKFVGTDELKSGG</sequence>
<proteinExistence type="predicted"/>
<comment type="caution">
    <text evidence="2">The sequence shown here is derived from an EMBL/GenBank/DDBJ whole genome shotgun (WGS) entry which is preliminary data.</text>
</comment>
<name>A0A8S9N0D8_BRACR</name>
<evidence type="ECO:0000313" key="2">
    <source>
        <dbReference type="EMBL" id="KAF3488836.1"/>
    </source>
</evidence>